<dbReference type="Proteomes" id="UP000245838">
    <property type="component" value="Chromosome sggmmb4_Chromosome"/>
</dbReference>
<dbReference type="AlphaFoldDB" id="A0A193QKT3"/>
<dbReference type="OrthoDB" id="6445042at2"/>
<evidence type="ECO:0000313" key="2">
    <source>
        <dbReference type="Proteomes" id="UP000245838"/>
    </source>
</evidence>
<gene>
    <name evidence="1" type="ORF">SGGMMB4_03828</name>
</gene>
<proteinExistence type="predicted"/>
<accession>A0A193QKT3</accession>
<dbReference type="BioCyc" id="SGLO343509:SGP1_RS14935-MONOMER"/>
<protein>
    <submittedName>
        <fullName evidence="1">Uncharacterized protein</fullName>
    </submittedName>
</protein>
<reference evidence="1 2" key="1">
    <citation type="submission" date="2015-05" db="EMBL/GenBank/DDBJ databases">
        <authorList>
            <person name="Goodhead I."/>
        </authorList>
    </citation>
    <scope>NUCLEOTIDE SEQUENCE [LARGE SCALE GENOMIC DNA]</scope>
    <source>
        <strain evidence="2">morsitans</strain>
    </source>
</reference>
<organism evidence="1 2">
    <name type="scientific">Sodalis glossinidius (strain morsitans)</name>
    <dbReference type="NCBI Taxonomy" id="343509"/>
    <lineage>
        <taxon>Bacteria</taxon>
        <taxon>Pseudomonadati</taxon>
        <taxon>Pseudomonadota</taxon>
        <taxon>Gammaproteobacteria</taxon>
        <taxon>Enterobacterales</taxon>
        <taxon>Bruguierivoracaceae</taxon>
        <taxon>Sodalis</taxon>
    </lineage>
</organism>
<evidence type="ECO:0000313" key="1">
    <source>
        <dbReference type="EMBL" id="CRL45782.1"/>
    </source>
</evidence>
<sequence length="116" mass="13334">MTDIYHQLTRHDFCQMDTDSLTEVRNQYSDAFDGIMAAPRAMGSMAFWARSSDEYSDEQAFEDYQAVAESLMYLPRIAEAFKFNAIDADFELRCREGFPVSHHTQTITQIKTEDAA</sequence>
<dbReference type="EMBL" id="LN854557">
    <property type="protein sequence ID" value="CRL45782.1"/>
    <property type="molecule type" value="Genomic_DNA"/>
</dbReference>
<dbReference type="RefSeq" id="WP_050747725.1">
    <property type="nucleotide sequence ID" value="NC_007712.1"/>
</dbReference>
<name>A0A193QKT3_SODGM</name>